<dbReference type="PRINTS" id="PR00364">
    <property type="entry name" value="DISEASERSIST"/>
</dbReference>
<organism evidence="10 11">
    <name type="scientific">Streptosporangium lutulentum</name>
    <dbReference type="NCBI Taxonomy" id="1461250"/>
    <lineage>
        <taxon>Bacteria</taxon>
        <taxon>Bacillati</taxon>
        <taxon>Actinomycetota</taxon>
        <taxon>Actinomycetes</taxon>
        <taxon>Streptosporangiales</taxon>
        <taxon>Streptosporangiaceae</taxon>
        <taxon>Streptosporangium</taxon>
    </lineage>
</organism>
<dbReference type="CDD" id="cd00383">
    <property type="entry name" value="trans_reg_C"/>
    <property type="match status" value="1"/>
</dbReference>
<keyword evidence="4 7" id="KW-0238">DNA-binding</keyword>
<evidence type="ECO:0000256" key="2">
    <source>
        <dbReference type="ARBA" id="ARBA00022737"/>
    </source>
</evidence>
<dbReference type="Gene3D" id="3.40.50.300">
    <property type="entry name" value="P-loop containing nucleotide triphosphate hydrolases"/>
    <property type="match status" value="1"/>
</dbReference>
<dbReference type="SUPFAM" id="SSF52540">
    <property type="entry name" value="P-loop containing nucleoside triphosphate hydrolases"/>
    <property type="match status" value="1"/>
</dbReference>
<evidence type="ECO:0000256" key="5">
    <source>
        <dbReference type="ARBA" id="ARBA00023163"/>
    </source>
</evidence>
<dbReference type="CDD" id="cd15831">
    <property type="entry name" value="BTAD"/>
    <property type="match status" value="1"/>
</dbReference>
<dbReference type="SMART" id="SM00028">
    <property type="entry name" value="TPR"/>
    <property type="match status" value="7"/>
</dbReference>
<evidence type="ECO:0000256" key="1">
    <source>
        <dbReference type="ARBA" id="ARBA00005820"/>
    </source>
</evidence>
<dbReference type="PROSITE" id="PS51755">
    <property type="entry name" value="OMPR_PHOB"/>
    <property type="match status" value="1"/>
</dbReference>
<evidence type="ECO:0000313" key="10">
    <source>
        <dbReference type="EMBL" id="MDP9841883.1"/>
    </source>
</evidence>
<dbReference type="Gene3D" id="1.25.40.10">
    <property type="entry name" value="Tetratricopeptide repeat domain"/>
    <property type="match status" value="3"/>
</dbReference>
<feature type="compositionally biased region" description="Polar residues" evidence="8">
    <location>
        <begin position="246"/>
        <end position="255"/>
    </location>
</feature>
<dbReference type="InterPro" id="IPR001867">
    <property type="entry name" value="OmpR/PhoB-type_DNA-bd"/>
</dbReference>
<dbReference type="Pfam" id="PF00486">
    <property type="entry name" value="Trans_reg_C"/>
    <property type="match status" value="1"/>
</dbReference>
<evidence type="ECO:0000313" key="11">
    <source>
        <dbReference type="Proteomes" id="UP001225356"/>
    </source>
</evidence>
<dbReference type="InterPro" id="IPR011990">
    <property type="entry name" value="TPR-like_helical_dom_sf"/>
</dbReference>
<evidence type="ECO:0000256" key="3">
    <source>
        <dbReference type="ARBA" id="ARBA00023015"/>
    </source>
</evidence>
<name>A0ABT9Q573_9ACTN</name>
<sequence length="1032" mass="112799">MEFRLLGPVEVWVGDRQVSLGGAKPRTLLAALLLDEGRVVPAERLVAVLWGEDPPDTARAVLQTYVSSLRRSFDRAGLPSVIVSHRVGYLADIPAETLDRAVFERLVADGRKAAVEGRHHKASEALRAALALWRGPALGGISDSPLLTEAGRLDELRLTVTEERISAELALGRHDQLVGELTTLVARHPMHEHLRRDLMIALNGAGRRGDALTVYRQGRQVLAEELGIEPGPDLRQTHEAILRSDPSLSPTVSSEPTEPGTASPPVPPSAPLPSSPASPASSAPGSESGKLYQLPPAPADFTGRTDEIASLRASLAQPSAMPICVISGAGGTGKSALALCVAHEIADLYPDGLLYVELRGTTEAAATSEEVLGRLLRELGTPSPAIPATLEERANQYRTLLAGRRMLVVLDDVATERQARPLLPGSPGCAVLITSRNRLPSLAGAALTELGVLTQDAALALLSRIVGAERITAEADTARMVVRQCGFLPLAIRIAGARLASRRQWPVKLLVKRLNDERRRLDELMVGDQEVRASIGLSYELLTESARGALRHLGLLGLPHFSAWVAAAAIGTSPDEAEQELEQLVDASLVEVEGVDETGQVRYRLHDLIRLFARERAEAEESHEERTEAVTRVLGGWLWLIERMTVAEPLSRIAMRSSYRLATPVDPEVAQAVLADPPAWFRTAQETLIVGVELASAMDLDEIAVELASALCHSVFVVENLFEAWHRTHDAALAVARRNGNTAGEATLLAELGQLCYEQDRYHEAREYFSQALSMFRAAKDARGECATLVGLGNACREQGYLPEALHFLGRAEEMWRAQEDDAAVAHVKRLVGSIHLERGDFDRAWTDLQEALTLYELMGSSRGRALTMRTMALHHLARAEPDQAEKLAEQALRIFRELEDQLLESYAVRTLAKARIRLGRHDEALEPLEDALVITRSLRDRYGEAITLRTLGELHLAEGRLDEAESRLNQSVRLWEALDLPLFRARTLRDLAMVHAERGDAVTAGKVRTEAIEVFRMYGSREYGELCPAPL</sequence>
<dbReference type="SUPFAM" id="SSF46894">
    <property type="entry name" value="C-terminal effector domain of the bipartite response regulators"/>
    <property type="match status" value="1"/>
</dbReference>
<feature type="region of interest" description="Disordered" evidence="8">
    <location>
        <begin position="243"/>
        <end position="303"/>
    </location>
</feature>
<dbReference type="Pfam" id="PF00931">
    <property type="entry name" value="NB-ARC"/>
    <property type="match status" value="1"/>
</dbReference>
<dbReference type="Pfam" id="PF13424">
    <property type="entry name" value="TPR_12"/>
    <property type="match status" value="3"/>
</dbReference>
<dbReference type="SUPFAM" id="SSF48452">
    <property type="entry name" value="TPR-like"/>
    <property type="match status" value="3"/>
</dbReference>
<comment type="caution">
    <text evidence="10">The sequence shown here is derived from an EMBL/GenBank/DDBJ whole genome shotgun (WGS) entry which is preliminary data.</text>
</comment>
<keyword evidence="5" id="KW-0804">Transcription</keyword>
<evidence type="ECO:0000256" key="4">
    <source>
        <dbReference type="ARBA" id="ARBA00023125"/>
    </source>
</evidence>
<evidence type="ECO:0000256" key="8">
    <source>
        <dbReference type="SAM" id="MobiDB-lite"/>
    </source>
</evidence>
<feature type="DNA-binding region" description="OmpR/PhoB-type" evidence="7">
    <location>
        <begin position="1"/>
        <end position="93"/>
    </location>
</feature>
<dbReference type="SMART" id="SM00862">
    <property type="entry name" value="Trans_reg_C"/>
    <property type="match status" value="1"/>
</dbReference>
<dbReference type="PANTHER" id="PTHR35807">
    <property type="entry name" value="TRANSCRIPTIONAL REGULATOR REDD-RELATED"/>
    <property type="match status" value="1"/>
</dbReference>
<dbReference type="Pfam" id="PF03704">
    <property type="entry name" value="BTAD"/>
    <property type="match status" value="1"/>
</dbReference>
<keyword evidence="2" id="KW-0677">Repeat</keyword>
<dbReference type="GO" id="GO:0003677">
    <property type="term" value="F:DNA binding"/>
    <property type="evidence" value="ECO:0007669"/>
    <property type="project" value="UniProtKB-KW"/>
</dbReference>
<feature type="repeat" description="TPR" evidence="6">
    <location>
        <begin position="746"/>
        <end position="779"/>
    </location>
</feature>
<dbReference type="PANTHER" id="PTHR35807:SF1">
    <property type="entry name" value="TRANSCRIPTIONAL REGULATOR REDD"/>
    <property type="match status" value="1"/>
</dbReference>
<dbReference type="InterPro" id="IPR005158">
    <property type="entry name" value="BTAD"/>
</dbReference>
<dbReference type="SMART" id="SM01043">
    <property type="entry name" value="BTAD"/>
    <property type="match status" value="1"/>
</dbReference>
<feature type="domain" description="OmpR/PhoB-type" evidence="9">
    <location>
        <begin position="1"/>
        <end position="93"/>
    </location>
</feature>
<dbReference type="Proteomes" id="UP001225356">
    <property type="component" value="Unassembled WGS sequence"/>
</dbReference>
<reference evidence="10 11" key="1">
    <citation type="submission" date="2023-07" db="EMBL/GenBank/DDBJ databases">
        <title>Sequencing the genomes of 1000 actinobacteria strains.</title>
        <authorList>
            <person name="Klenk H.-P."/>
        </authorList>
    </citation>
    <scope>NUCLEOTIDE SEQUENCE [LARGE SCALE GENOMIC DNA]</scope>
    <source>
        <strain evidence="10 11">DSM 46740</strain>
    </source>
</reference>
<evidence type="ECO:0000256" key="6">
    <source>
        <dbReference type="PROSITE-ProRule" id="PRU00339"/>
    </source>
</evidence>
<keyword evidence="3" id="KW-0805">Transcription regulation</keyword>
<dbReference type="RefSeq" id="WP_307555565.1">
    <property type="nucleotide sequence ID" value="NZ_JAUSQU010000001.1"/>
</dbReference>
<dbReference type="Gene3D" id="1.10.8.430">
    <property type="entry name" value="Helical domain of apoptotic protease-activating factors"/>
    <property type="match status" value="1"/>
</dbReference>
<keyword evidence="11" id="KW-1185">Reference proteome</keyword>
<evidence type="ECO:0000259" key="9">
    <source>
        <dbReference type="PROSITE" id="PS51755"/>
    </source>
</evidence>
<feature type="compositionally biased region" description="Pro residues" evidence="8">
    <location>
        <begin position="262"/>
        <end position="276"/>
    </location>
</feature>
<dbReference type="InterPro" id="IPR036388">
    <property type="entry name" value="WH-like_DNA-bd_sf"/>
</dbReference>
<accession>A0ABT9Q573</accession>
<dbReference type="InterPro" id="IPR051677">
    <property type="entry name" value="AfsR-DnrI-RedD_regulator"/>
</dbReference>
<dbReference type="InterPro" id="IPR016032">
    <property type="entry name" value="Sig_transdc_resp-reg_C-effctor"/>
</dbReference>
<feature type="compositionally biased region" description="Low complexity" evidence="8">
    <location>
        <begin position="277"/>
        <end position="288"/>
    </location>
</feature>
<dbReference type="InterPro" id="IPR002182">
    <property type="entry name" value="NB-ARC"/>
</dbReference>
<dbReference type="Gene3D" id="1.10.10.10">
    <property type="entry name" value="Winged helix-like DNA-binding domain superfamily/Winged helix DNA-binding domain"/>
    <property type="match status" value="1"/>
</dbReference>
<comment type="similarity">
    <text evidence="1">Belongs to the AfsR/DnrI/RedD regulatory family.</text>
</comment>
<dbReference type="InterPro" id="IPR019734">
    <property type="entry name" value="TPR_rpt"/>
</dbReference>
<protein>
    <submittedName>
        <fullName evidence="10">DNA-binding SARP family transcriptional activator/tetratricopeptide (TPR) repeat protein</fullName>
    </submittedName>
</protein>
<dbReference type="InterPro" id="IPR027417">
    <property type="entry name" value="P-loop_NTPase"/>
</dbReference>
<evidence type="ECO:0000256" key="7">
    <source>
        <dbReference type="PROSITE-ProRule" id="PRU01091"/>
    </source>
</evidence>
<dbReference type="PROSITE" id="PS50005">
    <property type="entry name" value="TPR"/>
    <property type="match status" value="1"/>
</dbReference>
<keyword evidence="6" id="KW-0802">TPR repeat</keyword>
<dbReference type="InterPro" id="IPR042197">
    <property type="entry name" value="Apaf_helical"/>
</dbReference>
<dbReference type="EMBL" id="JAUSQU010000001">
    <property type="protein sequence ID" value="MDP9841883.1"/>
    <property type="molecule type" value="Genomic_DNA"/>
</dbReference>
<proteinExistence type="inferred from homology"/>
<gene>
    <name evidence="10" type="ORF">J2853_001094</name>
</gene>